<proteinExistence type="predicted"/>
<keyword evidence="1" id="KW-0472">Membrane</keyword>
<evidence type="ECO:0000256" key="1">
    <source>
        <dbReference type="SAM" id="Phobius"/>
    </source>
</evidence>
<dbReference type="EMBL" id="JADGJD010002396">
    <property type="protein sequence ID" value="KAJ3032789.1"/>
    <property type="molecule type" value="Genomic_DNA"/>
</dbReference>
<accession>A0AAD5WZP5</accession>
<dbReference type="PANTHER" id="PTHR23528">
    <property type="match status" value="1"/>
</dbReference>
<dbReference type="Gene3D" id="1.20.1250.20">
    <property type="entry name" value="MFS general substrate transporter like domains"/>
    <property type="match status" value="1"/>
</dbReference>
<feature type="transmembrane region" description="Helical" evidence="1">
    <location>
        <begin position="55"/>
        <end position="74"/>
    </location>
</feature>
<dbReference type="InterPro" id="IPR004896">
    <property type="entry name" value="PucC-rel"/>
</dbReference>
<comment type="caution">
    <text evidence="2">The sequence shown here is derived from an EMBL/GenBank/DDBJ whole genome shotgun (WGS) entry which is preliminary data.</text>
</comment>
<name>A0AAD5WZP5_9FUNG</name>
<sequence length="119" mass="13126">MILTCLLLMFVKSFPSAIFCSALFGLGYGPFISVEFAMLMDVLPRGEDAARDMSLWHAALVLPQIVATPVAGAVRDFVQPFSGVVGVECLGYKVIFGVCVVYFLGQERRLNTREQTWLT</sequence>
<keyword evidence="1" id="KW-0812">Transmembrane</keyword>
<dbReference type="SUPFAM" id="SSF103473">
    <property type="entry name" value="MFS general substrate transporter"/>
    <property type="match status" value="1"/>
</dbReference>
<dbReference type="PANTHER" id="PTHR23528:SF1">
    <property type="entry name" value="MAJOR FACILITATOR SUPERFAMILY (MFS) PROFILE DOMAIN-CONTAINING PROTEIN"/>
    <property type="match status" value="1"/>
</dbReference>
<dbReference type="Proteomes" id="UP001212841">
    <property type="component" value="Unassembled WGS sequence"/>
</dbReference>
<dbReference type="AlphaFoldDB" id="A0AAD5WZP5"/>
<keyword evidence="1" id="KW-1133">Transmembrane helix</keyword>
<keyword evidence="3" id="KW-1185">Reference proteome</keyword>
<evidence type="ECO:0000313" key="2">
    <source>
        <dbReference type="EMBL" id="KAJ3032789.1"/>
    </source>
</evidence>
<feature type="transmembrane region" description="Helical" evidence="1">
    <location>
        <begin position="80"/>
        <end position="104"/>
    </location>
</feature>
<evidence type="ECO:0008006" key="4">
    <source>
        <dbReference type="Google" id="ProtNLM"/>
    </source>
</evidence>
<organism evidence="2 3">
    <name type="scientific">Rhizophlyctis rosea</name>
    <dbReference type="NCBI Taxonomy" id="64517"/>
    <lineage>
        <taxon>Eukaryota</taxon>
        <taxon>Fungi</taxon>
        <taxon>Fungi incertae sedis</taxon>
        <taxon>Chytridiomycota</taxon>
        <taxon>Chytridiomycota incertae sedis</taxon>
        <taxon>Chytridiomycetes</taxon>
        <taxon>Rhizophlyctidales</taxon>
        <taxon>Rhizophlyctidaceae</taxon>
        <taxon>Rhizophlyctis</taxon>
    </lineage>
</organism>
<gene>
    <name evidence="2" type="ORF">HK097_005072</name>
</gene>
<dbReference type="InterPro" id="IPR036259">
    <property type="entry name" value="MFS_trans_sf"/>
</dbReference>
<evidence type="ECO:0000313" key="3">
    <source>
        <dbReference type="Proteomes" id="UP001212841"/>
    </source>
</evidence>
<dbReference type="Pfam" id="PF03209">
    <property type="entry name" value="PUCC"/>
    <property type="match status" value="1"/>
</dbReference>
<protein>
    <recommendedName>
        <fullName evidence="4">Major facilitator superfamily (MFS) profile domain-containing protein</fullName>
    </recommendedName>
</protein>
<reference evidence="2" key="1">
    <citation type="submission" date="2020-05" db="EMBL/GenBank/DDBJ databases">
        <title>Phylogenomic resolution of chytrid fungi.</title>
        <authorList>
            <person name="Stajich J.E."/>
            <person name="Amses K."/>
            <person name="Simmons R."/>
            <person name="Seto K."/>
            <person name="Myers J."/>
            <person name="Bonds A."/>
            <person name="Quandt C.A."/>
            <person name="Barry K."/>
            <person name="Liu P."/>
            <person name="Grigoriev I."/>
            <person name="Longcore J.E."/>
            <person name="James T.Y."/>
        </authorList>
    </citation>
    <scope>NUCLEOTIDE SEQUENCE</scope>
    <source>
        <strain evidence="2">JEL0318</strain>
    </source>
</reference>